<protein>
    <submittedName>
        <fullName evidence="1">Uncharacterized protein</fullName>
    </submittedName>
</protein>
<organism evidence="1">
    <name type="scientific">Arion vulgaris</name>
    <dbReference type="NCBI Taxonomy" id="1028688"/>
    <lineage>
        <taxon>Eukaryota</taxon>
        <taxon>Metazoa</taxon>
        <taxon>Spiralia</taxon>
        <taxon>Lophotrochozoa</taxon>
        <taxon>Mollusca</taxon>
        <taxon>Gastropoda</taxon>
        <taxon>Heterobranchia</taxon>
        <taxon>Euthyneura</taxon>
        <taxon>Panpulmonata</taxon>
        <taxon>Eupulmonata</taxon>
        <taxon>Stylommatophora</taxon>
        <taxon>Helicina</taxon>
        <taxon>Arionoidea</taxon>
        <taxon>Arionidae</taxon>
        <taxon>Arion</taxon>
    </lineage>
</organism>
<evidence type="ECO:0000313" key="1">
    <source>
        <dbReference type="EMBL" id="CEK87149.1"/>
    </source>
</evidence>
<dbReference type="AlphaFoldDB" id="A0A0B7B1C9"/>
<reference evidence="1" key="1">
    <citation type="submission" date="2014-12" db="EMBL/GenBank/DDBJ databases">
        <title>Insight into the proteome of Arion vulgaris.</title>
        <authorList>
            <person name="Aradska J."/>
            <person name="Bulat T."/>
            <person name="Smidak R."/>
            <person name="Sarate P."/>
            <person name="Gangsoo J."/>
            <person name="Sialana F."/>
            <person name="Bilban M."/>
            <person name="Lubec G."/>
        </authorList>
    </citation>
    <scope>NUCLEOTIDE SEQUENCE</scope>
    <source>
        <tissue evidence="1">Skin</tissue>
    </source>
</reference>
<name>A0A0B7B1C9_9EUPU</name>
<sequence length="68" mass="7901">MPLVYRKDITSLVYHKDMYTVYITQACCPVRHHQTGGPNYVQDETNHQRDARHVMTSYYSIICIPIGA</sequence>
<accession>A0A0B7B1C9</accession>
<dbReference type="EMBL" id="HACG01040284">
    <property type="protein sequence ID" value="CEK87149.1"/>
    <property type="molecule type" value="Transcribed_RNA"/>
</dbReference>
<proteinExistence type="predicted"/>
<gene>
    <name evidence="1" type="primary">ORF157686</name>
</gene>